<feature type="domain" description="FlgO" evidence="1">
    <location>
        <begin position="50"/>
        <end position="159"/>
    </location>
</feature>
<accession>A0A1W1BS00</accession>
<sequence>MRKSILFVITAVLLSVGFQGCAIKNIRESNDFSDAVSTVSVEFNHYISEANKKKTIVLTSMVDVNDLQQSSNFGRLYSDSLLTNLERSGWTIIDYRGRNLATVKREGEFYLSRTALKELPQHYNYVVGTYGLYGKKVLINVRILEAGTNKVLVASNSMIDDPKIVKMVLRDHCRYLGCKNKFRISVKKDDCQNASRCEGNR</sequence>
<organism evidence="2">
    <name type="scientific">hydrothermal vent metagenome</name>
    <dbReference type="NCBI Taxonomy" id="652676"/>
    <lineage>
        <taxon>unclassified sequences</taxon>
        <taxon>metagenomes</taxon>
        <taxon>ecological metagenomes</taxon>
    </lineage>
</organism>
<dbReference type="PROSITE" id="PS51257">
    <property type="entry name" value="PROKAR_LIPOPROTEIN"/>
    <property type="match status" value="1"/>
</dbReference>
<proteinExistence type="predicted"/>
<dbReference type="AlphaFoldDB" id="A0A1W1BS00"/>
<dbReference type="InterPro" id="IPR041215">
    <property type="entry name" value="FlgO_dom"/>
</dbReference>
<dbReference type="Pfam" id="PF17680">
    <property type="entry name" value="FlgO"/>
    <property type="match status" value="1"/>
</dbReference>
<protein>
    <recommendedName>
        <fullName evidence="1">FlgO domain-containing protein</fullName>
    </recommendedName>
</protein>
<dbReference type="EMBL" id="FPHH01000038">
    <property type="protein sequence ID" value="SFV56242.1"/>
    <property type="molecule type" value="Genomic_DNA"/>
</dbReference>
<evidence type="ECO:0000259" key="1">
    <source>
        <dbReference type="Pfam" id="PF17680"/>
    </source>
</evidence>
<gene>
    <name evidence="2" type="ORF">MNB_SM-5-1233</name>
</gene>
<evidence type="ECO:0000313" key="2">
    <source>
        <dbReference type="EMBL" id="SFV56242.1"/>
    </source>
</evidence>
<name>A0A1W1BS00_9ZZZZ</name>
<reference evidence="2" key="1">
    <citation type="submission" date="2016-10" db="EMBL/GenBank/DDBJ databases">
        <authorList>
            <person name="de Groot N.N."/>
        </authorList>
    </citation>
    <scope>NUCLEOTIDE SEQUENCE</scope>
</reference>